<evidence type="ECO:0000259" key="3">
    <source>
        <dbReference type="Pfam" id="PF24547"/>
    </source>
</evidence>
<feature type="chain" id="PRO_5019198751" description="DUF7601 domain-containing protein" evidence="2">
    <location>
        <begin position="30"/>
        <end position="404"/>
    </location>
</feature>
<evidence type="ECO:0000256" key="2">
    <source>
        <dbReference type="SAM" id="SignalP"/>
    </source>
</evidence>
<dbReference type="RefSeq" id="WP_118279262.1">
    <property type="nucleotide sequence ID" value="NZ_DAWAXO010000069.1"/>
</dbReference>
<organism evidence="4 5">
    <name type="scientific">[Ruminococcus] lactaris</name>
    <dbReference type="NCBI Taxonomy" id="46228"/>
    <lineage>
        <taxon>Bacteria</taxon>
        <taxon>Bacillati</taxon>
        <taxon>Bacillota</taxon>
        <taxon>Clostridia</taxon>
        <taxon>Lachnospirales</taxon>
        <taxon>Lachnospiraceae</taxon>
        <taxon>Mediterraneibacter</taxon>
    </lineage>
</organism>
<dbReference type="Pfam" id="PF24547">
    <property type="entry name" value="DUF7601"/>
    <property type="match status" value="1"/>
</dbReference>
<keyword evidence="1" id="KW-0812">Transmembrane</keyword>
<sequence>MSMKKLSKKLLAVVAAGAMTMGLAMPVFADGTTTPDNKNNAKKAYVSKTYQTEVKKEMKFNFTATQVTAEGREDLIKTSVACTIPSIEFKESDFNSNSGSYKKVSGEITFDNFTEAGKYEYTVTESEITDPVVNNSDHEKLIMSKAVYTMDVYVVEKTGGTFEIEKIIVTKTMNDKGESDSTTGKVDIGDDAGKNGFNFTNTYVQEAGTGTDPTNPNPDPDDYTKYGSLNVAKKVILNTADNAATLPTDKFDFTVKFEFPAGTDATTLGGVKKNGEAVTLATDGTTTFQLGHNENMKFTGLPVGTKITVTETAKANYKASASVVLNGGEATTVATTKYNELLTAVNGDKLGQNKLGQNKNTVDVTNRYNNVPTTGIIMNTLPYVLMIALCGAALFGFVAFKRRR</sequence>
<dbReference type="EMBL" id="QRMI01000027">
    <property type="protein sequence ID" value="RHJ60027.1"/>
    <property type="molecule type" value="Genomic_DNA"/>
</dbReference>
<keyword evidence="1" id="KW-0472">Membrane</keyword>
<dbReference type="InterPro" id="IPR055382">
    <property type="entry name" value="DUF7601"/>
</dbReference>
<accession>A0A415D200</accession>
<dbReference type="AlphaFoldDB" id="A0A415D200"/>
<feature type="transmembrane region" description="Helical" evidence="1">
    <location>
        <begin position="381"/>
        <end position="400"/>
    </location>
</feature>
<evidence type="ECO:0000256" key="1">
    <source>
        <dbReference type="SAM" id="Phobius"/>
    </source>
</evidence>
<gene>
    <name evidence="4" type="ORF">DW116_10185</name>
</gene>
<evidence type="ECO:0000313" key="4">
    <source>
        <dbReference type="EMBL" id="RHJ60027.1"/>
    </source>
</evidence>
<dbReference type="Proteomes" id="UP000285832">
    <property type="component" value="Unassembled WGS sequence"/>
</dbReference>
<protein>
    <recommendedName>
        <fullName evidence="3">DUF7601 domain-containing protein</fullName>
    </recommendedName>
</protein>
<feature type="signal peptide" evidence="2">
    <location>
        <begin position="1"/>
        <end position="29"/>
    </location>
</feature>
<dbReference type="Gene3D" id="2.60.40.1140">
    <property type="entry name" value="Collagen-binding surface protein Cna, B-type domain"/>
    <property type="match status" value="1"/>
</dbReference>
<proteinExistence type="predicted"/>
<keyword evidence="2" id="KW-0732">Signal</keyword>
<comment type="caution">
    <text evidence="4">The sequence shown here is derived from an EMBL/GenBank/DDBJ whole genome shotgun (WGS) entry which is preliminary data.</text>
</comment>
<feature type="domain" description="DUF7601" evidence="3">
    <location>
        <begin position="227"/>
        <end position="328"/>
    </location>
</feature>
<keyword evidence="1" id="KW-1133">Transmembrane helix</keyword>
<evidence type="ECO:0000313" key="5">
    <source>
        <dbReference type="Proteomes" id="UP000285832"/>
    </source>
</evidence>
<reference evidence="4 5" key="1">
    <citation type="submission" date="2018-08" db="EMBL/GenBank/DDBJ databases">
        <title>A genome reference for cultivated species of the human gut microbiota.</title>
        <authorList>
            <person name="Zou Y."/>
            <person name="Xue W."/>
            <person name="Luo G."/>
        </authorList>
    </citation>
    <scope>NUCLEOTIDE SEQUENCE [LARGE SCALE GENOMIC DNA]</scope>
    <source>
        <strain evidence="4 5">AM09-9</strain>
    </source>
</reference>
<dbReference type="InterPro" id="IPR038174">
    <property type="entry name" value="Strep_pil_link_sf"/>
</dbReference>
<dbReference type="Gene3D" id="2.60.40.3050">
    <property type="match status" value="1"/>
</dbReference>
<name>A0A415D200_9FIRM</name>